<organism evidence="2 3">
    <name type="scientific">Thermocrinis albus (strain DSM 14484 / JCM 11386 / HI 11/12)</name>
    <dbReference type="NCBI Taxonomy" id="638303"/>
    <lineage>
        <taxon>Bacteria</taxon>
        <taxon>Pseudomonadati</taxon>
        <taxon>Aquificota</taxon>
        <taxon>Aquificia</taxon>
        <taxon>Aquificales</taxon>
        <taxon>Aquificaceae</taxon>
        <taxon>Thermocrinis</taxon>
    </lineage>
</organism>
<dbReference type="InterPro" id="IPR043129">
    <property type="entry name" value="ATPase_NBD"/>
</dbReference>
<dbReference type="Proteomes" id="UP000002043">
    <property type="component" value="Chromosome"/>
</dbReference>
<dbReference type="eggNOG" id="COG0248">
    <property type="taxonomic scope" value="Bacteria"/>
</dbReference>
<dbReference type="Gene3D" id="3.30.420.40">
    <property type="match status" value="1"/>
</dbReference>
<keyword evidence="3" id="KW-1185">Reference proteome</keyword>
<dbReference type="PANTHER" id="PTHR30005:SF0">
    <property type="entry name" value="RETROGRADE REGULATION PROTEIN 2"/>
    <property type="match status" value="1"/>
</dbReference>
<feature type="domain" description="Ppx/GppA phosphatase N-terminal" evidence="1">
    <location>
        <begin position="22"/>
        <end position="298"/>
    </location>
</feature>
<protein>
    <submittedName>
        <fullName evidence="2">Ppx/GppA phosphatase</fullName>
    </submittedName>
</protein>
<evidence type="ECO:0000313" key="2">
    <source>
        <dbReference type="EMBL" id="ADC89137.1"/>
    </source>
</evidence>
<dbReference type="HOGENOM" id="CLU_025908_1_2_0"/>
<dbReference type="SUPFAM" id="SSF53067">
    <property type="entry name" value="Actin-like ATPase domain"/>
    <property type="match status" value="2"/>
</dbReference>
<dbReference type="Pfam" id="PF02541">
    <property type="entry name" value="Ppx-GppA"/>
    <property type="match status" value="1"/>
</dbReference>
<sequence length="307" mass="34617">MKVAVIDVGSYSCRLSVADLTDGIKILYEEGNITSLAQSLSKTGQLSEDRMEETLNVLERYVQIAHKMGVKKIKAVGTEALRRARNTEEFLQKVKERTGLEVRVIKPEEEGKYAFWAVAYSLKPEGRFCIVDQGGASTEIVCGRGFEIDYLHSLPIGIVGLTEEFLNSDPPTIYELESLKNFLDEQIRPVVQPCQTLVGLGGTITTLCALQYGVYPYDPTLVHGKKLTIQQLMFWIEQLSSMRAEDRVRAFPQIEPKRSRVIVAGAVLFYRIMLLMGHTEIVVSDWGIKEGLLVEEKKEELEKERGR</sequence>
<dbReference type="GO" id="GO:0016462">
    <property type="term" value="F:pyrophosphatase activity"/>
    <property type="evidence" value="ECO:0007669"/>
    <property type="project" value="TreeGrafter"/>
</dbReference>
<dbReference type="OrthoDB" id="9807195at2"/>
<dbReference type="RefSeq" id="WP_012991544.1">
    <property type="nucleotide sequence ID" value="NC_013894.1"/>
</dbReference>
<dbReference type="PANTHER" id="PTHR30005">
    <property type="entry name" value="EXOPOLYPHOSPHATASE"/>
    <property type="match status" value="1"/>
</dbReference>
<evidence type="ECO:0000259" key="1">
    <source>
        <dbReference type="Pfam" id="PF02541"/>
    </source>
</evidence>
<evidence type="ECO:0000313" key="3">
    <source>
        <dbReference type="Proteomes" id="UP000002043"/>
    </source>
</evidence>
<dbReference type="EMBL" id="CP001931">
    <property type="protein sequence ID" value="ADC89137.1"/>
    <property type="molecule type" value="Genomic_DNA"/>
</dbReference>
<dbReference type="InterPro" id="IPR003695">
    <property type="entry name" value="Ppx_GppA_N"/>
</dbReference>
<dbReference type="STRING" id="638303.Thal_0503"/>
<proteinExistence type="predicted"/>
<gene>
    <name evidence="2" type="ordered locus">Thal_0503</name>
</gene>
<reference evidence="3" key="1">
    <citation type="journal article" date="2010" name="Stand. Genomic Sci.">
        <title>Complete genome sequence of Thermocrinis albus type strain (HI 11/12T).</title>
        <authorList>
            <person name="Wirth R."/>
            <person name="Sikorski J."/>
            <person name="Brambilla E."/>
            <person name="Misra M."/>
            <person name="Lapidus A."/>
            <person name="Copeland A."/>
            <person name="Nolan M."/>
            <person name="Lucas S."/>
            <person name="Chen F."/>
            <person name="Tice H."/>
            <person name="Cheng J.F."/>
            <person name="Han C."/>
            <person name="Detter J.C."/>
            <person name="Tapia R."/>
            <person name="Bruce D."/>
            <person name="Goodwin L."/>
            <person name="Pitluck S."/>
            <person name="Pati A."/>
            <person name="Anderson I."/>
            <person name="Ivanova N."/>
            <person name="Mavromatis K."/>
            <person name="Mikhailova N."/>
            <person name="Chen A."/>
            <person name="Palaniappan K."/>
            <person name="Bilek Y."/>
            <person name="Hader T."/>
            <person name="Land M."/>
            <person name="Hauser L."/>
            <person name="Chang Y.J."/>
            <person name="Jeffries C.D."/>
            <person name="Tindall B.J."/>
            <person name="Rohde M."/>
            <person name="Goker M."/>
            <person name="Bristow J."/>
            <person name="Eisen J.A."/>
            <person name="Markowitz V."/>
            <person name="Hugenholtz P."/>
            <person name="Kyrpides N.C."/>
            <person name="Klenk H.P."/>
        </authorList>
    </citation>
    <scope>NUCLEOTIDE SEQUENCE [LARGE SCALE GENOMIC DNA]</scope>
    <source>
        <strain evidence="3">DSM 14484 / JCM 11386 / HI 11/12</strain>
    </source>
</reference>
<accession>D3SPQ0</accession>
<dbReference type="KEGG" id="tal:Thal_0503"/>
<dbReference type="Gene3D" id="3.30.420.150">
    <property type="entry name" value="Exopolyphosphatase. Domain 2"/>
    <property type="match status" value="1"/>
</dbReference>
<dbReference type="AlphaFoldDB" id="D3SPQ0"/>
<dbReference type="InterPro" id="IPR050273">
    <property type="entry name" value="GppA/Ppx_hydrolase"/>
</dbReference>
<name>D3SPQ0_THEAH</name>